<evidence type="ECO:0000256" key="3">
    <source>
        <dbReference type="ARBA" id="ARBA00022514"/>
    </source>
</evidence>
<dbReference type="PRINTS" id="PR01932">
    <property type="entry name" value="INTRLEUKIN17"/>
</dbReference>
<dbReference type="GO" id="GO:0005125">
    <property type="term" value="F:cytokine activity"/>
    <property type="evidence" value="ECO:0007669"/>
    <property type="project" value="UniProtKB-KW"/>
</dbReference>
<keyword evidence="7" id="KW-1185">Reference proteome</keyword>
<comment type="subcellular location">
    <subcellularLocation>
        <location evidence="1">Secreted</location>
    </subcellularLocation>
</comment>
<dbReference type="SUPFAM" id="SSF57501">
    <property type="entry name" value="Cystine-knot cytokines"/>
    <property type="match status" value="1"/>
</dbReference>
<dbReference type="InterPro" id="IPR010345">
    <property type="entry name" value="IL-17_fam"/>
</dbReference>
<dbReference type="InterPro" id="IPR020440">
    <property type="entry name" value="IL-17_chr"/>
</dbReference>
<comment type="similarity">
    <text evidence="2">Belongs to the IL-17 family.</text>
</comment>
<protein>
    <recommendedName>
        <fullName evidence="8">Interleukin-17C</fullName>
    </recommendedName>
</protein>
<evidence type="ECO:0008006" key="8">
    <source>
        <dbReference type="Google" id="ProtNLM"/>
    </source>
</evidence>
<reference evidence="6 7" key="1">
    <citation type="submission" date="2024-02" db="EMBL/GenBank/DDBJ databases">
        <title>Chromosome-level genome assembly of the Eurasian Minnow (Phoxinus phoxinus).</title>
        <authorList>
            <person name="Oriowo T.O."/>
            <person name="Martin S."/>
            <person name="Stange M."/>
            <person name="Chrysostomakis Y."/>
            <person name="Brown T."/>
            <person name="Winkler S."/>
            <person name="Kukowka S."/>
            <person name="Myers E.W."/>
            <person name="Bohne A."/>
        </authorList>
    </citation>
    <scope>NUCLEOTIDE SEQUENCE [LARGE SCALE GENOMIC DNA]</scope>
    <source>
        <strain evidence="6">ZFMK-TIS-60720</strain>
        <tissue evidence="6">Whole Organism</tissue>
    </source>
</reference>
<evidence type="ECO:0000256" key="5">
    <source>
        <dbReference type="ARBA" id="ARBA00022729"/>
    </source>
</evidence>
<comment type="caution">
    <text evidence="6">The sequence shown here is derived from an EMBL/GenBank/DDBJ whole genome shotgun (WGS) entry which is preliminary data.</text>
</comment>
<evidence type="ECO:0000256" key="1">
    <source>
        <dbReference type="ARBA" id="ARBA00004613"/>
    </source>
</evidence>
<dbReference type="Gene3D" id="2.10.90.10">
    <property type="entry name" value="Cystine-knot cytokines"/>
    <property type="match status" value="1"/>
</dbReference>
<evidence type="ECO:0000313" key="6">
    <source>
        <dbReference type="EMBL" id="KAK7160322.1"/>
    </source>
</evidence>
<dbReference type="AlphaFoldDB" id="A0AAN9D5A9"/>
<keyword evidence="4" id="KW-0964">Secreted</keyword>
<dbReference type="Proteomes" id="UP001364617">
    <property type="component" value="Unassembled WGS sequence"/>
</dbReference>
<organism evidence="6 7">
    <name type="scientific">Phoxinus phoxinus</name>
    <name type="common">Eurasian minnow</name>
    <dbReference type="NCBI Taxonomy" id="58324"/>
    <lineage>
        <taxon>Eukaryota</taxon>
        <taxon>Metazoa</taxon>
        <taxon>Chordata</taxon>
        <taxon>Craniata</taxon>
        <taxon>Vertebrata</taxon>
        <taxon>Euteleostomi</taxon>
        <taxon>Actinopterygii</taxon>
        <taxon>Neopterygii</taxon>
        <taxon>Teleostei</taxon>
        <taxon>Ostariophysi</taxon>
        <taxon>Cypriniformes</taxon>
        <taxon>Leuciscidae</taxon>
        <taxon>Phoxininae</taxon>
        <taxon>Phoxinus</taxon>
    </lineage>
</organism>
<keyword evidence="5" id="KW-0732">Signal</keyword>
<name>A0AAN9D5A9_9TELE</name>
<dbReference type="EMBL" id="JAYKXH010000008">
    <property type="protein sequence ID" value="KAK7160322.1"/>
    <property type="molecule type" value="Genomic_DNA"/>
</dbReference>
<sequence>MGCFSKAHNKLLDAFLPHAGHPHPKATGHSADSCEKAAQSLSHISGRSLSPWRTSIVHKPEMYPRSYEEAKCLCEGCIINGVENMTYNSVPVQRSLLFLKRVPCPSDPNKYSLEYEHVLVTVACACVVPRQ</sequence>
<gene>
    <name evidence="6" type="ORF">R3I93_008079</name>
</gene>
<dbReference type="Pfam" id="PF06083">
    <property type="entry name" value="IL17"/>
    <property type="match status" value="1"/>
</dbReference>
<dbReference type="GO" id="GO:0006954">
    <property type="term" value="P:inflammatory response"/>
    <property type="evidence" value="ECO:0007669"/>
    <property type="project" value="InterPro"/>
</dbReference>
<evidence type="ECO:0000313" key="7">
    <source>
        <dbReference type="Proteomes" id="UP001364617"/>
    </source>
</evidence>
<accession>A0AAN9D5A9</accession>
<keyword evidence="3" id="KW-0202">Cytokine</keyword>
<proteinExistence type="inferred from homology"/>
<dbReference type="GO" id="GO:0005615">
    <property type="term" value="C:extracellular space"/>
    <property type="evidence" value="ECO:0007669"/>
    <property type="project" value="UniProtKB-KW"/>
</dbReference>
<evidence type="ECO:0000256" key="4">
    <source>
        <dbReference type="ARBA" id="ARBA00022525"/>
    </source>
</evidence>
<dbReference type="InterPro" id="IPR029034">
    <property type="entry name" value="Cystine-knot_cytokine"/>
</dbReference>
<evidence type="ECO:0000256" key="2">
    <source>
        <dbReference type="ARBA" id="ARBA00007236"/>
    </source>
</evidence>